<dbReference type="KEGG" id="rue:DT065_10625"/>
<dbReference type="RefSeq" id="WP_114373212.1">
    <property type="nucleotide sequence ID" value="NZ_CP031092.1"/>
</dbReference>
<name>A0A345BZQ0_9BACI</name>
<keyword evidence="2" id="KW-1185">Reference proteome</keyword>
<reference evidence="1 2" key="1">
    <citation type="journal article" date="2018" name="J. Microbiol.">
        <title>Salicibibacter kimchii gen. nov., sp. nov., a moderately halophilic and alkalitolerant bacterium in the family Bacillaceae, isolated from kimchi.</title>
        <authorList>
            <person name="Jang J.Y."/>
            <person name="Oh Y.J."/>
            <person name="Lim S.K."/>
            <person name="Park H.K."/>
            <person name="Lee C."/>
            <person name="Kim J.Y."/>
            <person name="Lee M.A."/>
            <person name="Choi H.J."/>
        </authorList>
    </citation>
    <scope>NUCLEOTIDE SEQUENCE [LARGE SCALE GENOMIC DNA]</scope>
    <source>
        <strain evidence="1 2">NKC1-1</strain>
    </source>
</reference>
<evidence type="ECO:0000313" key="1">
    <source>
        <dbReference type="EMBL" id="AXF56431.1"/>
    </source>
</evidence>
<dbReference type="EMBL" id="CP031092">
    <property type="protein sequence ID" value="AXF56431.1"/>
    <property type="molecule type" value="Genomic_DNA"/>
</dbReference>
<dbReference type="AlphaFoldDB" id="A0A345BZQ0"/>
<sequence length="66" mass="7886">MALQFGVIYAIIVVQKSFRRMQKCATPCSAKAFRYWNIPYINIRLKHNAWFRQNQAFLFSTIDLKE</sequence>
<gene>
    <name evidence="1" type="ORF">DT065_10625</name>
</gene>
<protein>
    <submittedName>
        <fullName evidence="1">Uncharacterized protein</fullName>
    </submittedName>
</protein>
<accession>A0A345BZQ0</accession>
<organism evidence="1 2">
    <name type="scientific">Salicibibacter kimchii</name>
    <dbReference type="NCBI Taxonomy" id="2099786"/>
    <lineage>
        <taxon>Bacteria</taxon>
        <taxon>Bacillati</taxon>
        <taxon>Bacillota</taxon>
        <taxon>Bacilli</taxon>
        <taxon>Bacillales</taxon>
        <taxon>Bacillaceae</taxon>
        <taxon>Salicibibacter</taxon>
    </lineage>
</organism>
<dbReference type="Proteomes" id="UP000252100">
    <property type="component" value="Chromosome"/>
</dbReference>
<proteinExistence type="predicted"/>
<evidence type="ECO:0000313" key="2">
    <source>
        <dbReference type="Proteomes" id="UP000252100"/>
    </source>
</evidence>